<dbReference type="Proteomes" id="UP000092884">
    <property type="component" value="Chromosome"/>
</dbReference>
<evidence type="ECO:0000313" key="4">
    <source>
        <dbReference type="Proteomes" id="UP000092884"/>
    </source>
</evidence>
<feature type="coiled-coil region" evidence="1">
    <location>
        <begin position="37"/>
        <end position="64"/>
    </location>
</feature>
<evidence type="ECO:0000313" key="3">
    <source>
        <dbReference type="EMBL" id="ANV98721.1"/>
    </source>
</evidence>
<accession>A0A1B1U7L3</accession>
<dbReference type="KEGG" id="het:BBW65_01275"/>
<feature type="transmembrane region" description="Helical" evidence="2">
    <location>
        <begin position="6"/>
        <end position="26"/>
    </location>
</feature>
<protein>
    <recommendedName>
        <fullName evidence="5">Septum formation initiator</fullName>
    </recommendedName>
</protein>
<organism evidence="3 4">
    <name type="scientific">Helicobacter enhydrae</name>
    <dbReference type="NCBI Taxonomy" id="222136"/>
    <lineage>
        <taxon>Bacteria</taxon>
        <taxon>Pseudomonadati</taxon>
        <taxon>Campylobacterota</taxon>
        <taxon>Epsilonproteobacteria</taxon>
        <taxon>Campylobacterales</taxon>
        <taxon>Helicobacteraceae</taxon>
        <taxon>Helicobacter</taxon>
    </lineage>
</organism>
<keyword evidence="2" id="KW-1133">Transmembrane helix</keyword>
<evidence type="ECO:0000256" key="2">
    <source>
        <dbReference type="SAM" id="Phobius"/>
    </source>
</evidence>
<evidence type="ECO:0008006" key="5">
    <source>
        <dbReference type="Google" id="ProtNLM"/>
    </source>
</evidence>
<keyword evidence="2" id="KW-0812">Transmembrane</keyword>
<dbReference type="EMBL" id="CP016503">
    <property type="protein sequence ID" value="ANV98721.1"/>
    <property type="molecule type" value="Genomic_DNA"/>
</dbReference>
<dbReference type="AlphaFoldDB" id="A0A1B1U7L3"/>
<keyword evidence="2" id="KW-0472">Membrane</keyword>
<keyword evidence="1" id="KW-0175">Coiled coil</keyword>
<evidence type="ECO:0000256" key="1">
    <source>
        <dbReference type="SAM" id="Coils"/>
    </source>
</evidence>
<dbReference type="STRING" id="222136.BBW65_01275"/>
<gene>
    <name evidence="3" type="ORF">BBW65_01275</name>
</gene>
<sequence length="70" mass="8667">MGYKDLRLIFFFCFFALIFCLPKIYLTSQIYYLSRNIIKTENHLILLQEENRHLKKELEDFKFQQILNME</sequence>
<keyword evidence="4" id="KW-1185">Reference proteome</keyword>
<proteinExistence type="predicted"/>
<reference evidence="4" key="1">
    <citation type="submission" date="2016-07" db="EMBL/GenBank/DDBJ databases">
        <authorList>
            <person name="Florea S."/>
            <person name="Webb J.S."/>
            <person name="Jaromczyk J."/>
            <person name="Schardl C.L."/>
        </authorList>
    </citation>
    <scope>NUCLEOTIDE SEQUENCE [LARGE SCALE GENOMIC DNA]</scope>
    <source>
        <strain evidence="4">MIT 01-6242</strain>
    </source>
</reference>
<name>A0A1B1U7L3_9HELI</name>